<keyword evidence="5 6" id="KW-0472">Membrane</keyword>
<feature type="transmembrane region" description="Helical" evidence="6">
    <location>
        <begin position="85"/>
        <end position="104"/>
    </location>
</feature>
<dbReference type="OrthoDB" id="9776324at2"/>
<dbReference type="RefSeq" id="WP_044219335.1">
    <property type="nucleotide sequence ID" value="NZ_JBKAGJ010000028.1"/>
</dbReference>
<dbReference type="Pfam" id="PF01554">
    <property type="entry name" value="MatE"/>
    <property type="match status" value="2"/>
</dbReference>
<evidence type="ECO:0000313" key="8">
    <source>
        <dbReference type="Proteomes" id="UP000029736"/>
    </source>
</evidence>
<dbReference type="PANTHER" id="PTHR42893:SF46">
    <property type="entry name" value="PROTEIN DETOXIFICATION 44, CHLOROPLASTIC"/>
    <property type="match status" value="1"/>
</dbReference>
<proteinExistence type="inferred from homology"/>
<reference evidence="7 8" key="1">
    <citation type="journal article" date="2014" name="Int. J. Syst. Evol. Microbiol.">
        <title>Phaeodactylibacter xiamenensis gen. nov., sp. nov., a member of the family Saprospiraceae isolated from the marine alga Phaeodactylum tricornutum.</title>
        <authorList>
            <person name="Chen Z.Jr."/>
            <person name="Lei X."/>
            <person name="Lai Q."/>
            <person name="Li Y."/>
            <person name="Zhang B."/>
            <person name="Zhang J."/>
            <person name="Zhang H."/>
            <person name="Yang L."/>
            <person name="Zheng W."/>
            <person name="Tian Y."/>
            <person name="Yu Z."/>
            <person name="Xu H.Jr."/>
            <person name="Zheng T."/>
        </authorList>
    </citation>
    <scope>NUCLEOTIDE SEQUENCE [LARGE SCALE GENOMIC DNA]</scope>
    <source>
        <strain evidence="7 8">KD52</strain>
    </source>
</reference>
<sequence length="429" mass="47463">MNREILRLAIPNIISNISVPLLSSVDTALMGRMSELHIGAVGIGAMLFNFIYWNFGFLRMGTTGLTAQAYGQQSDEEVAHTLGRALLVVFAVATLLLLLQWPLGEAGIQLMNTEDRQAGLVRQYFFIRIWAAPATLGLYALMGWFFGLQNAIFPLVLTIIINAANILLSVYLVEYREMGVAGVAYGTLIAQYIGLTAAFGLAFYRYGHLLGHFRLRAISQWEKLLGFLRINADIFIRTLCLTGVFGFFYSQSSGQGEMVLAVNTILLQYLNWMSYGVDGFAYASESLVGKYKGAADHPKTRRAIKLSFAWGMGLAALFSLGYGLGGNGLLRLFTNQADVILAAQPFLFWMVLFPLLGTPSYIWDGVYIGLTASKAMRNSMLLAFVTFLLAYAAARGYGNHGLWLAMLVFLVARGGFQYWLYHRKGLTLN</sequence>
<accession>A0A098S7Q5</accession>
<feature type="transmembrane region" description="Helical" evidence="6">
    <location>
        <begin position="36"/>
        <end position="55"/>
    </location>
</feature>
<feature type="transmembrane region" description="Helical" evidence="6">
    <location>
        <begin position="346"/>
        <end position="363"/>
    </location>
</feature>
<feature type="transmembrane region" description="Helical" evidence="6">
    <location>
        <begin position="224"/>
        <end position="249"/>
    </location>
</feature>
<dbReference type="InterPro" id="IPR044644">
    <property type="entry name" value="DinF-like"/>
</dbReference>
<evidence type="ECO:0008006" key="9">
    <source>
        <dbReference type="Google" id="ProtNLM"/>
    </source>
</evidence>
<dbReference type="PANTHER" id="PTHR42893">
    <property type="entry name" value="PROTEIN DETOXIFICATION 44, CHLOROPLASTIC-RELATED"/>
    <property type="match status" value="1"/>
</dbReference>
<dbReference type="EMBL" id="JPOS01000020">
    <property type="protein sequence ID" value="KGE88136.1"/>
    <property type="molecule type" value="Genomic_DNA"/>
</dbReference>
<protein>
    <recommendedName>
        <fullName evidence="9">MATE family efflux transporter</fullName>
    </recommendedName>
</protein>
<evidence type="ECO:0000256" key="4">
    <source>
        <dbReference type="ARBA" id="ARBA00022989"/>
    </source>
</evidence>
<dbReference type="GO" id="GO:0015297">
    <property type="term" value="F:antiporter activity"/>
    <property type="evidence" value="ECO:0007669"/>
    <property type="project" value="InterPro"/>
</dbReference>
<evidence type="ECO:0000256" key="1">
    <source>
        <dbReference type="ARBA" id="ARBA00004141"/>
    </source>
</evidence>
<keyword evidence="4 6" id="KW-1133">Transmembrane helix</keyword>
<keyword evidence="3 6" id="KW-0812">Transmembrane</keyword>
<gene>
    <name evidence="7" type="ORF">IX84_09905</name>
</gene>
<feature type="transmembrane region" description="Helical" evidence="6">
    <location>
        <begin position="180"/>
        <end position="204"/>
    </location>
</feature>
<feature type="transmembrane region" description="Helical" evidence="6">
    <location>
        <begin position="152"/>
        <end position="173"/>
    </location>
</feature>
<feature type="transmembrane region" description="Helical" evidence="6">
    <location>
        <begin position="375"/>
        <end position="394"/>
    </location>
</feature>
<dbReference type="GO" id="GO:0042910">
    <property type="term" value="F:xenobiotic transmembrane transporter activity"/>
    <property type="evidence" value="ECO:0007669"/>
    <property type="project" value="InterPro"/>
</dbReference>
<dbReference type="NCBIfam" id="TIGR00797">
    <property type="entry name" value="matE"/>
    <property type="match status" value="1"/>
</dbReference>
<evidence type="ECO:0000256" key="6">
    <source>
        <dbReference type="SAM" id="Phobius"/>
    </source>
</evidence>
<evidence type="ECO:0000256" key="5">
    <source>
        <dbReference type="ARBA" id="ARBA00023136"/>
    </source>
</evidence>
<evidence type="ECO:0000256" key="2">
    <source>
        <dbReference type="ARBA" id="ARBA00010199"/>
    </source>
</evidence>
<feature type="transmembrane region" description="Helical" evidence="6">
    <location>
        <begin position="125"/>
        <end position="146"/>
    </location>
</feature>
<comment type="caution">
    <text evidence="7">The sequence shown here is derived from an EMBL/GenBank/DDBJ whole genome shotgun (WGS) entry which is preliminary data.</text>
</comment>
<dbReference type="InterPro" id="IPR002528">
    <property type="entry name" value="MATE_fam"/>
</dbReference>
<feature type="transmembrane region" description="Helical" evidence="6">
    <location>
        <begin position="308"/>
        <end position="326"/>
    </location>
</feature>
<dbReference type="AlphaFoldDB" id="A0A098S7Q5"/>
<dbReference type="STRING" id="1524460.IX84_09905"/>
<dbReference type="Proteomes" id="UP000029736">
    <property type="component" value="Unassembled WGS sequence"/>
</dbReference>
<name>A0A098S7Q5_9BACT</name>
<comment type="similarity">
    <text evidence="2">Belongs to the multi antimicrobial extrusion (MATE) (TC 2.A.66.1) family.</text>
</comment>
<evidence type="ECO:0000313" key="7">
    <source>
        <dbReference type="EMBL" id="KGE88136.1"/>
    </source>
</evidence>
<dbReference type="GO" id="GO:0005886">
    <property type="term" value="C:plasma membrane"/>
    <property type="evidence" value="ECO:0007669"/>
    <property type="project" value="TreeGrafter"/>
</dbReference>
<feature type="transmembrane region" description="Helical" evidence="6">
    <location>
        <begin position="400"/>
        <end position="421"/>
    </location>
</feature>
<keyword evidence="8" id="KW-1185">Reference proteome</keyword>
<dbReference type="CDD" id="cd13136">
    <property type="entry name" value="MATE_DinF_like"/>
    <property type="match status" value="1"/>
</dbReference>
<organism evidence="7 8">
    <name type="scientific">Phaeodactylibacter xiamenensis</name>
    <dbReference type="NCBI Taxonomy" id="1524460"/>
    <lineage>
        <taxon>Bacteria</taxon>
        <taxon>Pseudomonadati</taxon>
        <taxon>Bacteroidota</taxon>
        <taxon>Saprospiria</taxon>
        <taxon>Saprospirales</taxon>
        <taxon>Haliscomenobacteraceae</taxon>
        <taxon>Phaeodactylibacter</taxon>
    </lineage>
</organism>
<comment type="subcellular location">
    <subcellularLocation>
        <location evidence="1">Membrane</location>
        <topology evidence="1">Multi-pass membrane protein</topology>
    </subcellularLocation>
</comment>
<evidence type="ECO:0000256" key="3">
    <source>
        <dbReference type="ARBA" id="ARBA00022692"/>
    </source>
</evidence>